<dbReference type="PANTHER" id="PTHR24173:SF74">
    <property type="entry name" value="ANKYRIN REPEAT DOMAIN-CONTAINING PROTEIN 16"/>
    <property type="match status" value="1"/>
</dbReference>
<keyword evidence="5" id="KW-1185">Reference proteome</keyword>
<dbReference type="InterPro" id="IPR002110">
    <property type="entry name" value="Ankyrin_rpt"/>
</dbReference>
<evidence type="ECO:0000256" key="3">
    <source>
        <dbReference type="PROSITE-ProRule" id="PRU00023"/>
    </source>
</evidence>
<evidence type="ECO:0000256" key="1">
    <source>
        <dbReference type="ARBA" id="ARBA00022737"/>
    </source>
</evidence>
<feature type="repeat" description="ANK" evidence="3">
    <location>
        <begin position="222"/>
        <end position="254"/>
    </location>
</feature>
<gene>
    <name evidence="4" type="ORF">DSM5745_11375</name>
</gene>
<dbReference type="PROSITE" id="PS50297">
    <property type="entry name" value="ANK_REP_REGION"/>
    <property type="match status" value="3"/>
</dbReference>
<feature type="repeat" description="ANK" evidence="3">
    <location>
        <begin position="189"/>
        <end position="221"/>
    </location>
</feature>
<dbReference type="RefSeq" id="XP_026598026.1">
    <property type="nucleotide sequence ID" value="XM_026753391.1"/>
</dbReference>
<dbReference type="PROSITE" id="PS50088">
    <property type="entry name" value="ANK_REPEAT"/>
    <property type="match status" value="3"/>
</dbReference>
<evidence type="ECO:0000256" key="2">
    <source>
        <dbReference type="ARBA" id="ARBA00023043"/>
    </source>
</evidence>
<reference evidence="4 5" key="1">
    <citation type="journal article" date="2018" name="IMA Fungus">
        <title>IMA Genome-F 9: Draft genome sequence of Annulohypoxylon stygium, Aspergillus mulundensis, Berkeleyomyces basicola (syn. Thielaviopsis basicola), Ceratocystis smalleyi, two Cercospora beticola strains, Coleophoma cylindrospora, Fusarium fracticaudum, Phialophora cf. hyalina, and Morchella septimelata.</title>
        <authorList>
            <person name="Wingfield B.D."/>
            <person name="Bills G.F."/>
            <person name="Dong Y."/>
            <person name="Huang W."/>
            <person name="Nel W.J."/>
            <person name="Swalarsk-Parry B.S."/>
            <person name="Vaghefi N."/>
            <person name="Wilken P.M."/>
            <person name="An Z."/>
            <person name="de Beer Z.W."/>
            <person name="De Vos L."/>
            <person name="Chen L."/>
            <person name="Duong T.A."/>
            <person name="Gao Y."/>
            <person name="Hammerbacher A."/>
            <person name="Kikkert J.R."/>
            <person name="Li Y."/>
            <person name="Li H."/>
            <person name="Li K."/>
            <person name="Li Q."/>
            <person name="Liu X."/>
            <person name="Ma X."/>
            <person name="Naidoo K."/>
            <person name="Pethybridge S.J."/>
            <person name="Sun J."/>
            <person name="Steenkamp E.T."/>
            <person name="van der Nest M.A."/>
            <person name="van Wyk S."/>
            <person name="Wingfield M.J."/>
            <person name="Xiong C."/>
            <person name="Yue Q."/>
            <person name="Zhang X."/>
        </authorList>
    </citation>
    <scope>NUCLEOTIDE SEQUENCE [LARGE SCALE GENOMIC DNA]</scope>
    <source>
        <strain evidence="4 5">DSM 5745</strain>
    </source>
</reference>
<accession>A0A3D8Q868</accession>
<keyword evidence="1" id="KW-0677">Repeat</keyword>
<dbReference type="Gene3D" id="1.25.40.20">
    <property type="entry name" value="Ankyrin repeat-containing domain"/>
    <property type="match status" value="1"/>
</dbReference>
<dbReference type="EMBL" id="PVWQ01000026">
    <property type="protein sequence ID" value="RDW57857.1"/>
    <property type="molecule type" value="Genomic_DNA"/>
</dbReference>
<organism evidence="4 5">
    <name type="scientific">Aspergillus mulundensis</name>
    <dbReference type="NCBI Taxonomy" id="1810919"/>
    <lineage>
        <taxon>Eukaryota</taxon>
        <taxon>Fungi</taxon>
        <taxon>Dikarya</taxon>
        <taxon>Ascomycota</taxon>
        <taxon>Pezizomycotina</taxon>
        <taxon>Eurotiomycetes</taxon>
        <taxon>Eurotiomycetidae</taxon>
        <taxon>Eurotiales</taxon>
        <taxon>Aspergillaceae</taxon>
        <taxon>Aspergillus</taxon>
        <taxon>Aspergillus subgen. Nidulantes</taxon>
    </lineage>
</organism>
<dbReference type="AlphaFoldDB" id="A0A3D8Q868"/>
<dbReference type="PANTHER" id="PTHR24173">
    <property type="entry name" value="ANKYRIN REPEAT CONTAINING"/>
    <property type="match status" value="1"/>
</dbReference>
<dbReference type="InterPro" id="IPR036770">
    <property type="entry name" value="Ankyrin_rpt-contain_sf"/>
</dbReference>
<dbReference type="Proteomes" id="UP000256690">
    <property type="component" value="Unassembled WGS sequence"/>
</dbReference>
<evidence type="ECO:0000313" key="4">
    <source>
        <dbReference type="EMBL" id="RDW57857.1"/>
    </source>
</evidence>
<name>A0A3D8Q868_9EURO</name>
<dbReference type="Pfam" id="PF12796">
    <property type="entry name" value="Ank_2"/>
    <property type="match status" value="2"/>
</dbReference>
<dbReference type="SUPFAM" id="SSF48403">
    <property type="entry name" value="Ankyrin repeat"/>
    <property type="match status" value="1"/>
</dbReference>
<evidence type="ECO:0000313" key="5">
    <source>
        <dbReference type="Proteomes" id="UP000256690"/>
    </source>
</evidence>
<dbReference type="OrthoDB" id="4772757at2759"/>
<dbReference type="GeneID" id="38121745"/>
<dbReference type="SMART" id="SM00248">
    <property type="entry name" value="ANK"/>
    <property type="match status" value="7"/>
</dbReference>
<comment type="caution">
    <text evidence="4">The sequence shown here is derived from an EMBL/GenBank/DDBJ whole genome shotgun (WGS) entry which is preliminary data.</text>
</comment>
<feature type="repeat" description="ANK" evidence="3">
    <location>
        <begin position="290"/>
        <end position="322"/>
    </location>
</feature>
<proteinExistence type="predicted"/>
<keyword evidence="2 3" id="KW-0040">ANK repeat</keyword>
<dbReference type="STRING" id="1810919.A0A3D8Q868"/>
<protein>
    <submittedName>
        <fullName evidence="4">Uncharacterized protein</fullName>
    </submittedName>
</protein>
<sequence>MTPFRLFDLPPELILIILEDCHPRDIATFIRTSHASWNIGHPILYKLSVPKKKELFLWAAGKNRPNIVQYILDDILPLLNKSSKSPLRDKVLSPAIRGQCIPILNMLLDNGADAGNALMEATILSKLNVVRALLSRGVTFPAHQYENHRVDVGRENILHFAAISPATRVLELVLTFPGLGLDINKADANGNTALLKAATNGCPVSVRLLLAHGADPNVVNAQRRTPLTEAATDGDEDVIEMLLNAGANINGTDTENPLMNTVIYENVNAAAYLLQRGADPNWVGTYGVGVGHTPLHRAASEGDDRLLGLLVAHGADVHLKDSRGRKAIEVAVEEGHVLCQVILTMA</sequence>
<dbReference type="CDD" id="cd09917">
    <property type="entry name" value="F-box_SF"/>
    <property type="match status" value="1"/>
</dbReference>